<dbReference type="Proteomes" id="UP000663889">
    <property type="component" value="Unassembled WGS sequence"/>
</dbReference>
<accession>A0A815WV36</accession>
<dbReference type="PANTHER" id="PTHR46601">
    <property type="entry name" value="ULP_PROTEASE DOMAIN-CONTAINING PROTEIN"/>
    <property type="match status" value="1"/>
</dbReference>
<gene>
    <name evidence="1" type="ORF">SEV965_LOCUS38604</name>
</gene>
<evidence type="ECO:0000313" key="1">
    <source>
        <dbReference type="EMBL" id="CAF1549260.1"/>
    </source>
</evidence>
<comment type="caution">
    <text evidence="1">The sequence shown here is derived from an EMBL/GenBank/DDBJ whole genome shotgun (WGS) entry which is preliminary data.</text>
</comment>
<organism evidence="1 2">
    <name type="scientific">Rotaria sordida</name>
    <dbReference type="NCBI Taxonomy" id="392033"/>
    <lineage>
        <taxon>Eukaryota</taxon>
        <taxon>Metazoa</taxon>
        <taxon>Spiralia</taxon>
        <taxon>Gnathifera</taxon>
        <taxon>Rotifera</taxon>
        <taxon>Eurotatoria</taxon>
        <taxon>Bdelloidea</taxon>
        <taxon>Philodinida</taxon>
        <taxon>Philodinidae</taxon>
        <taxon>Rotaria</taxon>
    </lineage>
</organism>
<sequence length="149" mass="17211">SVLKCIKQLKLKTPQYLSHVYIKRKQACYSEHIKDNVDDQTVVCQVDYAQNFGLDNQDQIQSAYWFNQFKNRYIIIHLTTMLDVLDIDFSWSYFASSNGKGVVDGVGGTLKRLIWLEIMAGKRCSSAEDFVRICQEKTKTISVIFVRQA</sequence>
<dbReference type="EMBL" id="CAJNOU010009850">
    <property type="protein sequence ID" value="CAF1549260.1"/>
    <property type="molecule type" value="Genomic_DNA"/>
</dbReference>
<dbReference type="PANTHER" id="PTHR46601:SF2">
    <property type="entry name" value="UBIQUITIN-LIKE PROTEASE FAMILY PROFILE DOMAIN-CONTAINING PROTEIN"/>
    <property type="match status" value="1"/>
</dbReference>
<name>A0A815WV36_9BILA</name>
<proteinExistence type="predicted"/>
<protein>
    <submittedName>
        <fullName evidence="1">Uncharacterized protein</fullName>
    </submittedName>
</protein>
<dbReference type="AlphaFoldDB" id="A0A815WV36"/>
<evidence type="ECO:0000313" key="2">
    <source>
        <dbReference type="Proteomes" id="UP000663889"/>
    </source>
</evidence>
<reference evidence="1" key="1">
    <citation type="submission" date="2021-02" db="EMBL/GenBank/DDBJ databases">
        <authorList>
            <person name="Nowell W R."/>
        </authorList>
    </citation>
    <scope>NUCLEOTIDE SEQUENCE</scope>
</reference>
<feature type="non-terminal residue" evidence="1">
    <location>
        <position position="1"/>
    </location>
</feature>